<dbReference type="Pfam" id="PF00395">
    <property type="entry name" value="SLH"/>
    <property type="match status" value="3"/>
</dbReference>
<proteinExistence type="predicted"/>
<feature type="domain" description="SLH" evidence="3">
    <location>
        <begin position="349"/>
        <end position="412"/>
    </location>
</feature>
<organism evidence="4 5">
    <name type="scientific">Petrocella atlantisensis</name>
    <dbReference type="NCBI Taxonomy" id="2173034"/>
    <lineage>
        <taxon>Bacteria</taxon>
        <taxon>Bacillati</taxon>
        <taxon>Bacillota</taxon>
        <taxon>Clostridia</taxon>
        <taxon>Lachnospirales</taxon>
        <taxon>Vallitaleaceae</taxon>
        <taxon>Petrocella</taxon>
    </lineage>
</organism>
<feature type="chain" id="PRO_5017988793" description="SLH domain-containing protein" evidence="2">
    <location>
        <begin position="25"/>
        <end position="496"/>
    </location>
</feature>
<protein>
    <recommendedName>
        <fullName evidence="3">SLH domain-containing protein</fullName>
    </recommendedName>
</protein>
<evidence type="ECO:0000313" key="5">
    <source>
        <dbReference type="Proteomes" id="UP000279029"/>
    </source>
</evidence>
<keyword evidence="2" id="KW-0732">Signal</keyword>
<keyword evidence="1" id="KW-0677">Repeat</keyword>
<feature type="signal peptide" evidence="2">
    <location>
        <begin position="1"/>
        <end position="24"/>
    </location>
</feature>
<dbReference type="RefSeq" id="WP_172596053.1">
    <property type="nucleotide sequence ID" value="NZ_LR130778.1"/>
</dbReference>
<dbReference type="Proteomes" id="UP000279029">
    <property type="component" value="Chromosome"/>
</dbReference>
<feature type="domain" description="SLH" evidence="3">
    <location>
        <begin position="419"/>
        <end position="485"/>
    </location>
</feature>
<sequence length="496" mass="54861">MKRILATLMAFTMLLNLFGVQVFGAEVTEPDLVTAFVDHVFDLEHKDQFVDLIAVIRKVDEKEDMLEAYEKAFNGLTSGQQDRLESFGVTLDAMEAFVDYIMTETYGEKKLEEYLGLSSNPNRPADKDAFRASIEARESEFRAALEAAGADIAALDAGFARMDKLFDLLNDAILLNSLGISVPFLVAQTPNSSFTLDRVEAQKIITIANSKLNDDIDHSETVLDGLQDFVDFYNTASPNDRTQLYRYFNRFGFVRLASTGGPGGGAGGGGGGGNPPPFVDLTDEDIALAVPTFLDTFGFEWAKEAIETLFGYGIVKGKSETKFDPSGFITRAEFASMLSRMLELIPTSEVSTFEDVKPSDWFYDDLRAAAENGIISGYGNGVFKPHQKVTREEMATMISRVLKAREIEDPTDEEIDVLLNEYDDKDLIEAWSKKGSALAAKLGIIQGYDEDGKKNFKAKRFATRAEAVVMLYRMATHIETVVVIEAEDSEEETATE</sequence>
<reference evidence="4 5" key="1">
    <citation type="submission" date="2018-09" db="EMBL/GenBank/DDBJ databases">
        <authorList>
            <person name="Postec A."/>
        </authorList>
    </citation>
    <scope>NUCLEOTIDE SEQUENCE [LARGE SCALE GENOMIC DNA]</scope>
    <source>
        <strain evidence="4">70B-A</strain>
    </source>
</reference>
<evidence type="ECO:0000256" key="2">
    <source>
        <dbReference type="SAM" id="SignalP"/>
    </source>
</evidence>
<evidence type="ECO:0000256" key="1">
    <source>
        <dbReference type="ARBA" id="ARBA00022737"/>
    </source>
</evidence>
<accession>A0A3P7PSE2</accession>
<dbReference type="InterPro" id="IPR001119">
    <property type="entry name" value="SLH_dom"/>
</dbReference>
<dbReference type="AlphaFoldDB" id="A0A3P7PSE2"/>
<gene>
    <name evidence="4" type="ORF">PATL70BA_0295</name>
</gene>
<evidence type="ECO:0000313" key="4">
    <source>
        <dbReference type="EMBL" id="VDN46141.1"/>
    </source>
</evidence>
<dbReference type="KEGG" id="cbar:PATL70BA_0295"/>
<dbReference type="PROSITE" id="PS51272">
    <property type="entry name" value="SLH"/>
    <property type="match status" value="3"/>
</dbReference>
<keyword evidence="5" id="KW-1185">Reference proteome</keyword>
<dbReference type="PANTHER" id="PTHR43308">
    <property type="entry name" value="OUTER MEMBRANE PROTEIN ALPHA-RELATED"/>
    <property type="match status" value="1"/>
</dbReference>
<feature type="domain" description="SLH" evidence="3">
    <location>
        <begin position="289"/>
        <end position="348"/>
    </location>
</feature>
<evidence type="ECO:0000259" key="3">
    <source>
        <dbReference type="PROSITE" id="PS51272"/>
    </source>
</evidence>
<dbReference type="EMBL" id="LR130778">
    <property type="protein sequence ID" value="VDN46141.1"/>
    <property type="molecule type" value="Genomic_DNA"/>
</dbReference>
<dbReference type="InterPro" id="IPR051465">
    <property type="entry name" value="Cell_Envelope_Struct_Comp"/>
</dbReference>
<name>A0A3P7PSE2_9FIRM</name>